<dbReference type="GO" id="GO:0015833">
    <property type="term" value="P:peptide transport"/>
    <property type="evidence" value="ECO:0007669"/>
    <property type="project" value="TreeGrafter"/>
</dbReference>
<dbReference type="PANTHER" id="PTHR30290">
    <property type="entry name" value="PERIPLASMIC BINDING COMPONENT OF ABC TRANSPORTER"/>
    <property type="match status" value="1"/>
</dbReference>
<evidence type="ECO:0000256" key="3">
    <source>
        <dbReference type="ARBA" id="ARBA00022729"/>
    </source>
</evidence>
<evidence type="ECO:0000256" key="4">
    <source>
        <dbReference type="SAM" id="SignalP"/>
    </source>
</evidence>
<keyword evidence="7" id="KW-1185">Reference proteome</keyword>
<evidence type="ECO:0000256" key="1">
    <source>
        <dbReference type="ARBA" id="ARBA00005695"/>
    </source>
</evidence>
<evidence type="ECO:0000313" key="6">
    <source>
        <dbReference type="EMBL" id="KSU88255.1"/>
    </source>
</evidence>
<sequence>MKRQIWKTAIMMGVVACMLTACSGNKENSSVDSDRNKLTFLSNFPTDTLDPQLNYTPLRAGIVETLVKTTEDSQIEPWLAESWKTLDNGTTWEFIIRDEVVFQNGKTLDAKAVKSSLERTMKVSEAMKASLKIKEMKADGQKLTIVTQEPVASFPSELVHPNAAIIDVTEKNIEAHPVGTGPFEAVSSQPNSKLELKKNDQYWDGESKLDRVTMLYNEDANARTAGLQSGEADIVYRPEIENLELLKKDESLVVDVVPSLRTQMLLYNTNIEAFKDVNVRKAFDVLLNRQDVVDYTLAGQGVAANGPFLKEFSFAYDAPKKEFGTESAKEYLKKAGYKFESNQVVKDGKQLSFTILTYPYRPELPLMAQLIQSEAKKIGVKVEIQQVENIDEYMTTNSDWGIATYSLITAPRGDSSYFLNSVYGKDGFYNVGHYDNPALSDVIKQLNETVDEQKRVELTRQAGKIINDGVLHSAIVHPNNFVAYKENVKGWQMTKSEYYVITKDLALQE</sequence>
<dbReference type="InterPro" id="IPR000914">
    <property type="entry name" value="SBP_5_dom"/>
</dbReference>
<comment type="caution">
    <text evidence="6">The sequence shown here is derived from an EMBL/GenBank/DDBJ whole genome shotgun (WGS) entry which is preliminary data.</text>
</comment>
<organism evidence="6 7">
    <name type="scientific">Priestia veravalensis</name>
    <dbReference type="NCBI Taxonomy" id="1414648"/>
    <lineage>
        <taxon>Bacteria</taxon>
        <taxon>Bacillati</taxon>
        <taxon>Bacillota</taxon>
        <taxon>Bacilli</taxon>
        <taxon>Bacillales</taxon>
        <taxon>Bacillaceae</taxon>
        <taxon>Priestia</taxon>
    </lineage>
</organism>
<name>A0A0V8JMJ7_9BACI</name>
<dbReference type="Proteomes" id="UP000053681">
    <property type="component" value="Unassembled WGS sequence"/>
</dbReference>
<dbReference type="InterPro" id="IPR050035">
    <property type="entry name" value="NikA"/>
</dbReference>
<keyword evidence="3 4" id="KW-0732">Signal</keyword>
<dbReference type="PANTHER" id="PTHR30290:SF9">
    <property type="entry name" value="OLIGOPEPTIDE-BINDING PROTEIN APPA"/>
    <property type="match status" value="1"/>
</dbReference>
<dbReference type="Gene3D" id="3.10.105.10">
    <property type="entry name" value="Dipeptide-binding Protein, Domain 3"/>
    <property type="match status" value="1"/>
</dbReference>
<protein>
    <submittedName>
        <fullName evidence="6">ABC transporter substrate-binding protein</fullName>
    </submittedName>
</protein>
<dbReference type="InterPro" id="IPR030678">
    <property type="entry name" value="Peptide/Ni-bd"/>
</dbReference>
<dbReference type="Pfam" id="PF00496">
    <property type="entry name" value="SBP_bac_5"/>
    <property type="match status" value="1"/>
</dbReference>
<evidence type="ECO:0000256" key="2">
    <source>
        <dbReference type="ARBA" id="ARBA00022448"/>
    </source>
</evidence>
<dbReference type="GO" id="GO:0042597">
    <property type="term" value="C:periplasmic space"/>
    <property type="evidence" value="ECO:0007669"/>
    <property type="project" value="UniProtKB-ARBA"/>
</dbReference>
<reference evidence="6 7" key="1">
    <citation type="submission" date="2015-11" db="EMBL/GenBank/DDBJ databases">
        <title>Bacillus caseinolyticus sp nov.</title>
        <authorList>
            <person name="Dastager S.G."/>
            <person name="Mawlankar R."/>
        </authorList>
    </citation>
    <scope>NUCLEOTIDE SEQUENCE [LARGE SCALE GENOMIC DNA]</scope>
    <source>
        <strain evidence="6 7">SGD-V-76</strain>
    </source>
</reference>
<evidence type="ECO:0000313" key="7">
    <source>
        <dbReference type="Proteomes" id="UP000053681"/>
    </source>
</evidence>
<dbReference type="RefSeq" id="WP_025911809.1">
    <property type="nucleotide sequence ID" value="NZ_KQ758642.1"/>
</dbReference>
<evidence type="ECO:0000259" key="5">
    <source>
        <dbReference type="Pfam" id="PF00496"/>
    </source>
</evidence>
<feature type="signal peptide" evidence="4">
    <location>
        <begin position="1"/>
        <end position="23"/>
    </location>
</feature>
<dbReference type="PIRSF" id="PIRSF002741">
    <property type="entry name" value="MppA"/>
    <property type="match status" value="1"/>
</dbReference>
<accession>A0A0V8JMJ7</accession>
<proteinExistence type="inferred from homology"/>
<dbReference type="AlphaFoldDB" id="A0A0V8JMJ7"/>
<feature type="domain" description="Solute-binding protein family 5" evidence="5">
    <location>
        <begin position="74"/>
        <end position="428"/>
    </location>
</feature>
<dbReference type="InterPro" id="IPR039424">
    <property type="entry name" value="SBP_5"/>
</dbReference>
<dbReference type="Gene3D" id="3.40.190.10">
    <property type="entry name" value="Periplasmic binding protein-like II"/>
    <property type="match status" value="1"/>
</dbReference>
<dbReference type="NCBIfam" id="NF045468">
    <property type="entry name" value="Opp5A_nikA"/>
    <property type="match status" value="1"/>
</dbReference>
<dbReference type="PROSITE" id="PS51257">
    <property type="entry name" value="PROKAR_LIPOPROTEIN"/>
    <property type="match status" value="1"/>
</dbReference>
<dbReference type="GO" id="GO:1904680">
    <property type="term" value="F:peptide transmembrane transporter activity"/>
    <property type="evidence" value="ECO:0007669"/>
    <property type="project" value="TreeGrafter"/>
</dbReference>
<dbReference type="SUPFAM" id="SSF53850">
    <property type="entry name" value="Periplasmic binding protein-like II"/>
    <property type="match status" value="1"/>
</dbReference>
<dbReference type="EMBL" id="LNQP01000026">
    <property type="protein sequence ID" value="KSU88255.1"/>
    <property type="molecule type" value="Genomic_DNA"/>
</dbReference>
<feature type="chain" id="PRO_5039231158" evidence="4">
    <location>
        <begin position="24"/>
        <end position="509"/>
    </location>
</feature>
<dbReference type="GO" id="GO:0043190">
    <property type="term" value="C:ATP-binding cassette (ABC) transporter complex"/>
    <property type="evidence" value="ECO:0007669"/>
    <property type="project" value="InterPro"/>
</dbReference>
<dbReference type="CDD" id="cd08490">
    <property type="entry name" value="PBP2_NikA_DppA_OppA_like_3"/>
    <property type="match status" value="1"/>
</dbReference>
<comment type="similarity">
    <text evidence="1">Belongs to the bacterial solute-binding protein 5 family.</text>
</comment>
<keyword evidence="2" id="KW-0813">Transport</keyword>
<gene>
    <name evidence="6" type="ORF">AS180_08885</name>
</gene>